<dbReference type="InterPro" id="IPR058865">
    <property type="entry name" value="GDPGP1_C"/>
</dbReference>
<dbReference type="InterPro" id="IPR029044">
    <property type="entry name" value="Nucleotide-diphossugar_trans"/>
</dbReference>
<accession>F0R274</accession>
<dbReference type="eggNOG" id="COG4360">
    <property type="taxonomic scope" value="Bacteria"/>
</dbReference>
<sequence length="780" mass="88794">MEKNITCFIACGEETKPSDMIEGLPECRVLKIPCSDDTETYRFIAAESHTPYVLVCRAKQYIRLGSRALERMTDYLSAPSCGMVYADRYEETGEGMRPHPVIDYQEGSVRDDFDFGSLVMYRTEALRQAVAEISVEDDYAYSASYAIRLALSRRYALTHIREYLYTEAETDTRRSGEKQFDYVDPRNRSVQIEREAAFTRYLKKTGAYLPPATHRIDPNEGSFPCEASVIIPVRNRVRTIDDAIRSVLEQQTTFDYNLIIVDNHSTDGTTEAIRRYAGNAKVVHLIPERTDLGIGGCWDLAVRDARCGRFAVQLDSDDLYSGPDTLQLIIDKFHNERCAMVIGSYRMTNFDLETLPPGVIDHREWTDRNGHNNALRINGLGAPRAFFTPLLRETGIPNVSYGEDYALGLAFSRQYRIGRIYEVIYLCRRWEGNSDAALSIEKVNRNNAYKDSLRTLELARRRALAAKEQDRPGTRFLKHQLAHWELARTNHEALEYIQTRCIRPGDNVIWVQFNPARAVSTCAKTDPASIAARPCFLCLENKPAEQESLRIELDETFDLRINPYPILPGHLTISSERHQPQTLAGKTGRQLPGKLVEWINRHFAPGYALFYNGAKCGASAPDHFHFQAARMQDIPLILQWDRLMETATLTAETTLTNGNKCRSYRIEGYLCPVQAFITENTPVSDTALVEAYLRSLPLHPDEDEPRYNLFAWEDPKRGFTVAYIPRALHRPSCYTAQGGAQRLISPGALDMAGLLVTPRREDFENLTEEEIRQIYNEVSL</sequence>
<dbReference type="AlphaFoldDB" id="F0R274"/>
<feature type="domain" description="GDPGP1-like C-terminal" evidence="3">
    <location>
        <begin position="657"/>
        <end position="780"/>
    </location>
</feature>
<feature type="domain" description="Glycosyltransferase 2-like" evidence="1">
    <location>
        <begin position="228"/>
        <end position="353"/>
    </location>
</feature>
<evidence type="ECO:0000259" key="2">
    <source>
        <dbReference type="Pfam" id="PF16269"/>
    </source>
</evidence>
<protein>
    <submittedName>
        <fullName evidence="4">Glycosyl transferase family 2</fullName>
    </submittedName>
</protein>
<dbReference type="Pfam" id="PF00535">
    <property type="entry name" value="Glycos_transf_2"/>
    <property type="match status" value="1"/>
</dbReference>
<dbReference type="OrthoDB" id="1110483at2"/>
<dbReference type="InterPro" id="IPR050834">
    <property type="entry name" value="Glycosyltransf_2"/>
</dbReference>
<dbReference type="CDD" id="cd00761">
    <property type="entry name" value="Glyco_tranf_GTA_type"/>
    <property type="match status" value="1"/>
</dbReference>
<dbReference type="GO" id="GO:0016740">
    <property type="term" value="F:transferase activity"/>
    <property type="evidence" value="ECO:0007669"/>
    <property type="project" value="UniProtKB-KW"/>
</dbReference>
<evidence type="ECO:0000259" key="1">
    <source>
        <dbReference type="Pfam" id="PF00535"/>
    </source>
</evidence>
<dbReference type="Pfam" id="PF26216">
    <property type="entry name" value="GDPGP1_C"/>
    <property type="match status" value="1"/>
</dbReference>
<dbReference type="eggNOG" id="COG0463">
    <property type="taxonomic scope" value="Bacteria"/>
</dbReference>
<dbReference type="SUPFAM" id="SSF53448">
    <property type="entry name" value="Nucleotide-diphospho-sugar transferases"/>
    <property type="match status" value="1"/>
</dbReference>
<dbReference type="InterPro" id="IPR046320">
    <property type="entry name" value="DUF4922"/>
</dbReference>
<dbReference type="PANTHER" id="PTHR43685:SF2">
    <property type="entry name" value="GLYCOSYLTRANSFERASE 2-LIKE DOMAIN-CONTAINING PROTEIN"/>
    <property type="match status" value="1"/>
</dbReference>
<evidence type="ECO:0000313" key="4">
    <source>
        <dbReference type="EMBL" id="ADY35406.1"/>
    </source>
</evidence>
<reference evidence="4 5" key="1">
    <citation type="journal article" date="2011" name="Stand. Genomic Sci.">
        <title>Complete genome sequence of Bacteroides salanitronis type strain (BL78).</title>
        <authorList>
            <person name="Gronow S."/>
            <person name="Held B."/>
            <person name="Lucas S."/>
            <person name="Lapidus A."/>
            <person name="Del Rio T.G."/>
            <person name="Nolan M."/>
            <person name="Tice H."/>
            <person name="Deshpande S."/>
            <person name="Cheng J.F."/>
            <person name="Pitluck S."/>
            <person name="Liolios K."/>
            <person name="Pagani I."/>
            <person name="Ivanova N."/>
            <person name="Mavromatis K."/>
            <person name="Pati A."/>
            <person name="Tapia R."/>
            <person name="Han C."/>
            <person name="Goodwin L."/>
            <person name="Chen A."/>
            <person name="Palaniappan K."/>
            <person name="Land M."/>
            <person name="Hauser L."/>
            <person name="Chang Y.J."/>
            <person name="Jeffries C.D."/>
            <person name="Brambilla E.M."/>
            <person name="Rohde M."/>
            <person name="Goker M."/>
            <person name="Detter J.C."/>
            <person name="Woyke T."/>
            <person name="Bristow J."/>
            <person name="Markowitz V."/>
            <person name="Hugenholtz P."/>
            <person name="Kyrpides N.C."/>
            <person name="Klenk H.P."/>
            <person name="Eisen J.A."/>
        </authorList>
    </citation>
    <scope>NUCLEOTIDE SEQUENCE [LARGE SCALE GENOMIC DNA]</scope>
    <source>
        <strain evidence="4 5">DSM 18170</strain>
    </source>
</reference>
<dbReference type="Pfam" id="PF16269">
    <property type="entry name" value="DUF4922"/>
    <property type="match status" value="1"/>
</dbReference>
<name>F0R274_PHOSB</name>
<dbReference type="KEGG" id="bsa:Bacsa_0813"/>
<keyword evidence="4" id="KW-0808">Transferase</keyword>
<feature type="domain" description="DUF4922" evidence="2">
    <location>
        <begin position="476"/>
        <end position="629"/>
    </location>
</feature>
<dbReference type="STRING" id="667015.Bacsa_0813"/>
<keyword evidence="5" id="KW-1185">Reference proteome</keyword>
<evidence type="ECO:0000313" key="5">
    <source>
        <dbReference type="Proteomes" id="UP000007486"/>
    </source>
</evidence>
<proteinExistence type="predicted"/>
<organism evidence="4 5">
    <name type="scientific">Phocaeicola salanitronis (strain DSM 18170 / JCM 13657 / CCUG 60908 / BL78)</name>
    <name type="common">Bacteroides salanitronis</name>
    <dbReference type="NCBI Taxonomy" id="667015"/>
    <lineage>
        <taxon>Bacteria</taxon>
        <taxon>Pseudomonadati</taxon>
        <taxon>Bacteroidota</taxon>
        <taxon>Bacteroidia</taxon>
        <taxon>Bacteroidales</taxon>
        <taxon>Bacteroidaceae</taxon>
        <taxon>Phocaeicola</taxon>
    </lineage>
</organism>
<gene>
    <name evidence="4" type="ordered locus">Bacsa_0813</name>
</gene>
<dbReference type="HOGENOM" id="CLU_349465_0_0_10"/>
<dbReference type="PANTHER" id="PTHR43685">
    <property type="entry name" value="GLYCOSYLTRANSFERASE"/>
    <property type="match status" value="1"/>
</dbReference>
<evidence type="ECO:0000259" key="3">
    <source>
        <dbReference type="Pfam" id="PF26216"/>
    </source>
</evidence>
<dbReference type="Proteomes" id="UP000007486">
    <property type="component" value="Chromosome"/>
</dbReference>
<dbReference type="Gene3D" id="3.90.550.10">
    <property type="entry name" value="Spore Coat Polysaccharide Biosynthesis Protein SpsA, Chain A"/>
    <property type="match status" value="1"/>
</dbReference>
<dbReference type="RefSeq" id="WP_013616858.1">
    <property type="nucleotide sequence ID" value="NC_015164.1"/>
</dbReference>
<dbReference type="EMBL" id="CP002530">
    <property type="protein sequence ID" value="ADY35406.1"/>
    <property type="molecule type" value="Genomic_DNA"/>
</dbReference>
<dbReference type="InterPro" id="IPR001173">
    <property type="entry name" value="Glyco_trans_2-like"/>
</dbReference>